<proteinExistence type="predicted"/>
<dbReference type="EMBL" id="CP013050">
    <property type="protein sequence ID" value="ALM74397.1"/>
    <property type="molecule type" value="Genomic_DNA"/>
</dbReference>
<dbReference type="RefSeq" id="WP_056933299.1">
    <property type="nucleotide sequence ID" value="NZ_CP013050.1"/>
</dbReference>
<dbReference type="AlphaFoldDB" id="A0A0S1X9C3"/>
<feature type="domain" description="Homologous-pairing protein 2 winged helix" evidence="1">
    <location>
        <begin position="4"/>
        <end position="49"/>
    </location>
</feature>
<dbReference type="SUPFAM" id="SSF46785">
    <property type="entry name" value="Winged helix' DNA-binding domain"/>
    <property type="match status" value="1"/>
</dbReference>
<organism evidence="2 3">
    <name type="scientific">Thermococcus barophilus</name>
    <dbReference type="NCBI Taxonomy" id="55802"/>
    <lineage>
        <taxon>Archaea</taxon>
        <taxon>Methanobacteriati</taxon>
        <taxon>Methanobacteriota</taxon>
        <taxon>Thermococci</taxon>
        <taxon>Thermococcales</taxon>
        <taxon>Thermococcaceae</taxon>
        <taxon>Thermococcus</taxon>
    </lineage>
</organism>
<dbReference type="PATRIC" id="fig|55802.8.peg.421"/>
<protein>
    <recommendedName>
        <fullName evidence="1">Homologous-pairing protein 2 winged helix domain-containing protein</fullName>
    </recommendedName>
</protein>
<dbReference type="Pfam" id="PF07106">
    <property type="entry name" value="WHD_TBPIP"/>
    <property type="match status" value="1"/>
</dbReference>
<dbReference type="STRING" id="55802.TBCH5v1_0428"/>
<dbReference type="Gene3D" id="1.10.10.10">
    <property type="entry name" value="Winged helix-like DNA-binding domain superfamily/Winged helix DNA-binding domain"/>
    <property type="match status" value="1"/>
</dbReference>
<dbReference type="GeneID" id="26135714"/>
<accession>A0A0S1X9C3</accession>
<dbReference type="InterPro" id="IPR036388">
    <property type="entry name" value="WH-like_DNA-bd_sf"/>
</dbReference>
<name>A0A0S1X9C3_THEBA</name>
<evidence type="ECO:0000313" key="2">
    <source>
        <dbReference type="EMBL" id="ALM74397.1"/>
    </source>
</evidence>
<sequence>MSNEEVVLEVMKKAGKPLKSAEIAEMTGIPKKEVDKILKKLKKEGKIVSPKRCYYAPAE</sequence>
<dbReference type="InterPro" id="IPR010776">
    <property type="entry name" value="Hop2_WH_dom"/>
</dbReference>
<dbReference type="Proteomes" id="UP000066042">
    <property type="component" value="Chromosome"/>
</dbReference>
<dbReference type="InterPro" id="IPR036390">
    <property type="entry name" value="WH_DNA-bd_sf"/>
</dbReference>
<evidence type="ECO:0000313" key="3">
    <source>
        <dbReference type="Proteomes" id="UP000066042"/>
    </source>
</evidence>
<gene>
    <name evidence="2" type="ORF">TBCH5v1_0428</name>
</gene>
<evidence type="ECO:0000259" key="1">
    <source>
        <dbReference type="Pfam" id="PF07106"/>
    </source>
</evidence>
<reference evidence="2 3" key="1">
    <citation type="journal article" date="2016" name="Genome Announc.">
        <title>Complete genome sequence of the hyperthermophilic and piezophilic archaeon Thermococcus barophilus Ch5, capable of growth at the expense of hydrogenogenesis from carbon monoxide and formate.</title>
        <authorList>
            <person name="Oger P."/>
            <person name="Sokolova T.G."/>
            <person name="Kozhevnikova D.A."/>
            <person name="Taranov E.A."/>
            <person name="Vannier P."/>
            <person name="Lee H.S."/>
            <person name="Kwon K.K."/>
            <person name="Kang S.G."/>
            <person name="Lee J.H."/>
            <person name="Bonch-Osmolovskaya E.A."/>
            <person name="Lebedinsky A.V."/>
        </authorList>
    </citation>
    <scope>NUCLEOTIDE SEQUENCE [LARGE SCALE GENOMIC DNA]</scope>
    <source>
        <strain evidence="3">Ch5</strain>
    </source>
</reference>